<dbReference type="AlphaFoldDB" id="A0A9J6GVC6"/>
<dbReference type="Proteomes" id="UP000821853">
    <property type="component" value="Chromosome 8"/>
</dbReference>
<reference evidence="1 2" key="1">
    <citation type="journal article" date="2020" name="Cell">
        <title>Large-Scale Comparative Analyses of Tick Genomes Elucidate Their Genetic Diversity and Vector Capacities.</title>
        <authorList>
            <consortium name="Tick Genome and Microbiome Consortium (TIGMIC)"/>
            <person name="Jia N."/>
            <person name="Wang J."/>
            <person name="Shi W."/>
            <person name="Du L."/>
            <person name="Sun Y."/>
            <person name="Zhan W."/>
            <person name="Jiang J.F."/>
            <person name="Wang Q."/>
            <person name="Zhang B."/>
            <person name="Ji P."/>
            <person name="Bell-Sakyi L."/>
            <person name="Cui X.M."/>
            <person name="Yuan T.T."/>
            <person name="Jiang B.G."/>
            <person name="Yang W.F."/>
            <person name="Lam T.T."/>
            <person name="Chang Q.C."/>
            <person name="Ding S.J."/>
            <person name="Wang X.J."/>
            <person name="Zhu J.G."/>
            <person name="Ruan X.D."/>
            <person name="Zhao L."/>
            <person name="Wei J.T."/>
            <person name="Ye R.Z."/>
            <person name="Que T.C."/>
            <person name="Du C.H."/>
            <person name="Zhou Y.H."/>
            <person name="Cheng J.X."/>
            <person name="Dai P.F."/>
            <person name="Guo W.B."/>
            <person name="Han X.H."/>
            <person name="Huang E.J."/>
            <person name="Li L.F."/>
            <person name="Wei W."/>
            <person name="Gao Y.C."/>
            <person name="Liu J.Z."/>
            <person name="Shao H.Z."/>
            <person name="Wang X."/>
            <person name="Wang C.C."/>
            <person name="Yang T.C."/>
            <person name="Huo Q.B."/>
            <person name="Li W."/>
            <person name="Chen H.Y."/>
            <person name="Chen S.E."/>
            <person name="Zhou L.G."/>
            <person name="Ni X.B."/>
            <person name="Tian J.H."/>
            <person name="Sheng Y."/>
            <person name="Liu T."/>
            <person name="Pan Y.S."/>
            <person name="Xia L.Y."/>
            <person name="Li J."/>
            <person name="Zhao F."/>
            <person name="Cao W.C."/>
        </authorList>
    </citation>
    <scope>NUCLEOTIDE SEQUENCE [LARGE SCALE GENOMIC DNA]</scope>
    <source>
        <strain evidence="1">HaeL-2018</strain>
    </source>
</reference>
<organism evidence="1 2">
    <name type="scientific">Haemaphysalis longicornis</name>
    <name type="common">Bush tick</name>
    <dbReference type="NCBI Taxonomy" id="44386"/>
    <lineage>
        <taxon>Eukaryota</taxon>
        <taxon>Metazoa</taxon>
        <taxon>Ecdysozoa</taxon>
        <taxon>Arthropoda</taxon>
        <taxon>Chelicerata</taxon>
        <taxon>Arachnida</taxon>
        <taxon>Acari</taxon>
        <taxon>Parasitiformes</taxon>
        <taxon>Ixodida</taxon>
        <taxon>Ixodoidea</taxon>
        <taxon>Ixodidae</taxon>
        <taxon>Haemaphysalinae</taxon>
        <taxon>Haemaphysalis</taxon>
    </lineage>
</organism>
<proteinExistence type="predicted"/>
<dbReference type="EMBL" id="JABSTR010000010">
    <property type="protein sequence ID" value="KAH9379434.1"/>
    <property type="molecule type" value="Genomic_DNA"/>
</dbReference>
<accession>A0A9J6GVC6</accession>
<name>A0A9J6GVC6_HAELO</name>
<dbReference type="InterPro" id="IPR036691">
    <property type="entry name" value="Endo/exonu/phosph_ase_sf"/>
</dbReference>
<evidence type="ECO:0000313" key="2">
    <source>
        <dbReference type="Proteomes" id="UP000821853"/>
    </source>
</evidence>
<gene>
    <name evidence="1" type="ORF">HPB48_000465</name>
</gene>
<evidence type="ECO:0000313" key="1">
    <source>
        <dbReference type="EMBL" id="KAH9379434.1"/>
    </source>
</evidence>
<dbReference type="VEuPathDB" id="VectorBase:HLOH_053346"/>
<protein>
    <submittedName>
        <fullName evidence="1">Uncharacterized protein</fullName>
    </submittedName>
</protein>
<dbReference type="Gene3D" id="3.60.10.10">
    <property type="entry name" value="Endonuclease/exonuclease/phosphatase"/>
    <property type="match status" value="1"/>
</dbReference>
<dbReference type="OrthoDB" id="411871at2759"/>
<comment type="caution">
    <text evidence="1">The sequence shown here is derived from an EMBL/GenBank/DDBJ whole genome shotgun (WGS) entry which is preliminary data.</text>
</comment>
<keyword evidence="2" id="KW-1185">Reference proteome</keyword>
<sequence>MSAYHRPLRRDFDFDKTVGQAKHLAGNRLLLRSGDQQFQSKRGKALAKTIEDLELALLNEPGVATRRGSGTSQNTVPDLSWLAGTLDVTWRNEDVSLKSNHDILSVTIRGPKLRVAVGKARITDSDRRMCKAEVAESPAEA</sequence>
<dbReference type="OMA" id="VTWRNED"/>